<protein>
    <recommendedName>
        <fullName evidence="2">Orange domain-containing protein</fullName>
    </recommendedName>
</protein>
<evidence type="ECO:0000259" key="2">
    <source>
        <dbReference type="PROSITE" id="PS51054"/>
    </source>
</evidence>
<organism evidence="3 4">
    <name type="scientific">Chionoecetes opilio</name>
    <name type="common">Atlantic snow crab</name>
    <name type="synonym">Cancer opilio</name>
    <dbReference type="NCBI Taxonomy" id="41210"/>
    <lineage>
        <taxon>Eukaryota</taxon>
        <taxon>Metazoa</taxon>
        <taxon>Ecdysozoa</taxon>
        <taxon>Arthropoda</taxon>
        <taxon>Crustacea</taxon>
        <taxon>Multicrustacea</taxon>
        <taxon>Malacostraca</taxon>
        <taxon>Eumalacostraca</taxon>
        <taxon>Eucarida</taxon>
        <taxon>Decapoda</taxon>
        <taxon>Pleocyemata</taxon>
        <taxon>Brachyura</taxon>
        <taxon>Eubrachyura</taxon>
        <taxon>Majoidea</taxon>
        <taxon>Majidae</taxon>
        <taxon>Chionoecetes</taxon>
    </lineage>
</organism>
<reference evidence="3" key="1">
    <citation type="submission" date="2020-07" db="EMBL/GenBank/DDBJ databases">
        <title>The High-quality genome of the commercially important snow crab, Chionoecetes opilio.</title>
        <authorList>
            <person name="Jeong J.-H."/>
            <person name="Ryu S."/>
        </authorList>
    </citation>
    <scope>NUCLEOTIDE SEQUENCE</scope>
    <source>
        <strain evidence="3">MADBK_172401_WGS</strain>
        <tissue evidence="3">Digestive gland</tissue>
    </source>
</reference>
<dbReference type="EMBL" id="JACEEZ010013570">
    <property type="protein sequence ID" value="KAG0719979.1"/>
    <property type="molecule type" value="Genomic_DNA"/>
</dbReference>
<dbReference type="OrthoDB" id="7693256at2759"/>
<sequence length="236" mass="26133">MSALAPGGRGQLQITAAERDGLRFSPYITLYNHYLGNISTAVKTKISQMPVPVSPDKQESSRDGGGATAGEEKPTPPQSNLPSERQREDEESTADPDVVAGYQDCLKETLRFLVEEERLPGDHPVVRGLVTHLTRQHAHAELTKLSQEVTAAPCPVTPLNAGFQVTLMPDDEDEEAYDEDMEDDELMEEEDMEDDSDVERESDEAFRRQLLRLVYQGCDLFAAPPLPPRSGLVLQL</sequence>
<dbReference type="Pfam" id="PF07527">
    <property type="entry name" value="Hairy_orange"/>
    <property type="match status" value="1"/>
</dbReference>
<gene>
    <name evidence="3" type="ORF">GWK47_049399</name>
</gene>
<evidence type="ECO:0000256" key="1">
    <source>
        <dbReference type="SAM" id="MobiDB-lite"/>
    </source>
</evidence>
<dbReference type="AlphaFoldDB" id="A0A8J4YBT6"/>
<feature type="region of interest" description="Disordered" evidence="1">
    <location>
        <begin position="49"/>
        <end position="100"/>
    </location>
</feature>
<evidence type="ECO:0000313" key="3">
    <source>
        <dbReference type="EMBL" id="KAG0719979.1"/>
    </source>
</evidence>
<accession>A0A8J4YBT6</accession>
<dbReference type="SUPFAM" id="SSF158457">
    <property type="entry name" value="Orange domain-like"/>
    <property type="match status" value="1"/>
</dbReference>
<comment type="caution">
    <text evidence="3">The sequence shown here is derived from an EMBL/GenBank/DDBJ whole genome shotgun (WGS) entry which is preliminary data.</text>
</comment>
<dbReference type="GO" id="GO:0006355">
    <property type="term" value="P:regulation of DNA-templated transcription"/>
    <property type="evidence" value="ECO:0007669"/>
    <property type="project" value="InterPro"/>
</dbReference>
<feature type="domain" description="Orange" evidence="2">
    <location>
        <begin position="100"/>
        <end position="133"/>
    </location>
</feature>
<feature type="compositionally biased region" description="Acidic residues" evidence="1">
    <location>
        <begin position="180"/>
        <end position="202"/>
    </location>
</feature>
<dbReference type="Proteomes" id="UP000770661">
    <property type="component" value="Unassembled WGS sequence"/>
</dbReference>
<dbReference type="PROSITE" id="PS51054">
    <property type="entry name" value="ORANGE"/>
    <property type="match status" value="1"/>
</dbReference>
<dbReference type="GO" id="GO:0003677">
    <property type="term" value="F:DNA binding"/>
    <property type="evidence" value="ECO:0007669"/>
    <property type="project" value="InterPro"/>
</dbReference>
<dbReference type="Gene3D" id="6.10.250.980">
    <property type="match status" value="1"/>
</dbReference>
<keyword evidence="4" id="KW-1185">Reference proteome</keyword>
<dbReference type="InterPro" id="IPR003650">
    <property type="entry name" value="Orange_dom"/>
</dbReference>
<name>A0A8J4YBT6_CHIOP</name>
<evidence type="ECO:0000313" key="4">
    <source>
        <dbReference type="Proteomes" id="UP000770661"/>
    </source>
</evidence>
<proteinExistence type="predicted"/>
<feature type="region of interest" description="Disordered" evidence="1">
    <location>
        <begin position="180"/>
        <end position="203"/>
    </location>
</feature>